<dbReference type="GO" id="GO:0005886">
    <property type="term" value="C:plasma membrane"/>
    <property type="evidence" value="ECO:0007669"/>
    <property type="project" value="UniProtKB-SubCell"/>
</dbReference>
<comment type="subcellular location">
    <subcellularLocation>
        <location evidence="2">Cell membrane</location>
        <topology evidence="2">Single-pass type II membrane protein</topology>
    </subcellularLocation>
    <subcellularLocation>
        <location evidence="8">Membrane</location>
        <topology evidence="8">Single-pass type II membrane protein</topology>
    </subcellularLocation>
</comment>
<dbReference type="Pfam" id="PF10502">
    <property type="entry name" value="Peptidase_S26"/>
    <property type="match status" value="1"/>
</dbReference>
<dbReference type="GO" id="GO:0009003">
    <property type="term" value="F:signal peptidase activity"/>
    <property type="evidence" value="ECO:0007669"/>
    <property type="project" value="UniProtKB-EC"/>
</dbReference>
<evidence type="ECO:0000256" key="2">
    <source>
        <dbReference type="ARBA" id="ARBA00004401"/>
    </source>
</evidence>
<sequence>MTAKSEKKPQEEPMSLGQMLYSWLQAVVPVVVGVVLIFTFLGRVTIVDGGSMLPTLNNGDRMLVWSLGYEPKQGDIVVLTKEFEEVHGPIVKRVIAVAGQTVDINYATGEVSVDGQVLDESYILEPMEQQYWQEIDHITVPEGQIFVMGDNRNISNDSRNPALGTVDTRYVLGKTCMVIWPLR</sequence>
<keyword evidence="6 8" id="KW-0378">Hydrolase</keyword>
<dbReference type="SUPFAM" id="SSF51306">
    <property type="entry name" value="LexA/Signal peptidase"/>
    <property type="match status" value="1"/>
</dbReference>
<dbReference type="InterPro" id="IPR019758">
    <property type="entry name" value="Pept_S26A_signal_pept_1_CS"/>
</dbReference>
<evidence type="ECO:0000256" key="6">
    <source>
        <dbReference type="ARBA" id="ARBA00022801"/>
    </source>
</evidence>
<comment type="caution">
    <text evidence="10">The sequence shown here is derived from an EMBL/GenBank/DDBJ whole genome shotgun (WGS) entry which is preliminary data.</text>
</comment>
<evidence type="ECO:0000313" key="10">
    <source>
        <dbReference type="EMBL" id="HIY20597.1"/>
    </source>
</evidence>
<evidence type="ECO:0000256" key="1">
    <source>
        <dbReference type="ARBA" id="ARBA00000677"/>
    </source>
</evidence>
<proteinExistence type="inferred from homology"/>
<dbReference type="InterPro" id="IPR019533">
    <property type="entry name" value="Peptidase_S26"/>
</dbReference>
<feature type="domain" description="Peptidase S26" evidence="9">
    <location>
        <begin position="22"/>
        <end position="180"/>
    </location>
</feature>
<gene>
    <name evidence="10" type="primary">lepB</name>
    <name evidence="10" type="ORF">H9841_01675</name>
</gene>
<dbReference type="InterPro" id="IPR036286">
    <property type="entry name" value="LexA/Signal_pep-like_sf"/>
</dbReference>
<dbReference type="GO" id="GO:0006465">
    <property type="term" value="P:signal peptide processing"/>
    <property type="evidence" value="ECO:0007669"/>
    <property type="project" value="InterPro"/>
</dbReference>
<name>A0A9D2BXV3_9FIRM</name>
<dbReference type="GO" id="GO:0004252">
    <property type="term" value="F:serine-type endopeptidase activity"/>
    <property type="evidence" value="ECO:0007669"/>
    <property type="project" value="InterPro"/>
</dbReference>
<dbReference type="EC" id="3.4.21.89" evidence="4 8"/>
<protein>
    <recommendedName>
        <fullName evidence="4 8">Signal peptidase I</fullName>
        <ecNumber evidence="4 8">3.4.21.89</ecNumber>
    </recommendedName>
</protein>
<evidence type="ECO:0000256" key="3">
    <source>
        <dbReference type="ARBA" id="ARBA00009370"/>
    </source>
</evidence>
<dbReference type="InterPro" id="IPR000223">
    <property type="entry name" value="Pept_S26A_signal_pept_1"/>
</dbReference>
<dbReference type="Gene3D" id="2.10.109.10">
    <property type="entry name" value="Umud Fragment, subunit A"/>
    <property type="match status" value="1"/>
</dbReference>
<keyword evidence="5 8" id="KW-0645">Protease</keyword>
<evidence type="ECO:0000313" key="11">
    <source>
        <dbReference type="Proteomes" id="UP000823868"/>
    </source>
</evidence>
<feature type="active site" evidence="7">
    <location>
        <position position="51"/>
    </location>
</feature>
<dbReference type="InterPro" id="IPR019756">
    <property type="entry name" value="Pept_S26A_signal_pept_1_Ser-AS"/>
</dbReference>
<keyword evidence="8" id="KW-0472">Membrane</keyword>
<comment type="similarity">
    <text evidence="3 8">Belongs to the peptidase S26 family.</text>
</comment>
<reference evidence="10" key="1">
    <citation type="journal article" date="2021" name="PeerJ">
        <title>Extensive microbial diversity within the chicken gut microbiome revealed by metagenomics and culture.</title>
        <authorList>
            <person name="Gilroy R."/>
            <person name="Ravi A."/>
            <person name="Getino M."/>
            <person name="Pursley I."/>
            <person name="Horton D.L."/>
            <person name="Alikhan N.F."/>
            <person name="Baker D."/>
            <person name="Gharbi K."/>
            <person name="Hall N."/>
            <person name="Watson M."/>
            <person name="Adriaenssens E.M."/>
            <person name="Foster-Nyarko E."/>
            <person name="Jarju S."/>
            <person name="Secka A."/>
            <person name="Antonio M."/>
            <person name="Oren A."/>
            <person name="Chaudhuri R.R."/>
            <person name="La Ragione R."/>
            <person name="Hildebrand F."/>
            <person name="Pallen M.J."/>
        </authorList>
    </citation>
    <scope>NUCLEOTIDE SEQUENCE</scope>
    <source>
        <strain evidence="10">ChiBcec16_6824</strain>
    </source>
</reference>
<organism evidence="10 11">
    <name type="scientific">Candidatus Flavonifractor merdigallinarum</name>
    <dbReference type="NCBI Taxonomy" id="2838589"/>
    <lineage>
        <taxon>Bacteria</taxon>
        <taxon>Bacillati</taxon>
        <taxon>Bacillota</taxon>
        <taxon>Clostridia</taxon>
        <taxon>Eubacteriales</taxon>
        <taxon>Oscillospiraceae</taxon>
        <taxon>Flavonifractor</taxon>
    </lineage>
</organism>
<comment type="catalytic activity">
    <reaction evidence="1 8">
        <text>Cleavage of hydrophobic, N-terminal signal or leader sequences from secreted and periplasmic proteins.</text>
        <dbReference type="EC" id="3.4.21.89"/>
    </reaction>
</comment>
<keyword evidence="8" id="KW-0812">Transmembrane</keyword>
<accession>A0A9D2BXV3</accession>
<evidence type="ECO:0000256" key="4">
    <source>
        <dbReference type="ARBA" id="ARBA00013208"/>
    </source>
</evidence>
<evidence type="ECO:0000256" key="7">
    <source>
        <dbReference type="PIRSR" id="PIRSR600223-1"/>
    </source>
</evidence>
<keyword evidence="8" id="KW-1133">Transmembrane helix</keyword>
<dbReference type="PANTHER" id="PTHR43390">
    <property type="entry name" value="SIGNAL PEPTIDASE I"/>
    <property type="match status" value="1"/>
</dbReference>
<dbReference type="PROSITE" id="PS00501">
    <property type="entry name" value="SPASE_I_1"/>
    <property type="match status" value="1"/>
</dbReference>
<dbReference type="PROSITE" id="PS00761">
    <property type="entry name" value="SPASE_I_3"/>
    <property type="match status" value="1"/>
</dbReference>
<dbReference type="AlphaFoldDB" id="A0A9D2BXV3"/>
<dbReference type="PANTHER" id="PTHR43390:SF1">
    <property type="entry name" value="CHLOROPLAST PROCESSING PEPTIDASE"/>
    <property type="match status" value="1"/>
</dbReference>
<dbReference type="NCBIfam" id="TIGR02227">
    <property type="entry name" value="sigpep_I_bact"/>
    <property type="match status" value="1"/>
</dbReference>
<evidence type="ECO:0000259" key="9">
    <source>
        <dbReference type="Pfam" id="PF10502"/>
    </source>
</evidence>
<dbReference type="CDD" id="cd06530">
    <property type="entry name" value="S26_SPase_I"/>
    <property type="match status" value="1"/>
</dbReference>
<dbReference type="PRINTS" id="PR00727">
    <property type="entry name" value="LEADERPTASE"/>
</dbReference>
<feature type="transmembrane region" description="Helical" evidence="8">
    <location>
        <begin position="20"/>
        <end position="42"/>
    </location>
</feature>
<reference evidence="10" key="2">
    <citation type="submission" date="2021-04" db="EMBL/GenBank/DDBJ databases">
        <authorList>
            <person name="Gilroy R."/>
        </authorList>
    </citation>
    <scope>NUCLEOTIDE SEQUENCE</scope>
    <source>
        <strain evidence="10">ChiBcec16_6824</strain>
    </source>
</reference>
<evidence type="ECO:0000256" key="5">
    <source>
        <dbReference type="ARBA" id="ARBA00022670"/>
    </source>
</evidence>
<dbReference type="Proteomes" id="UP000823868">
    <property type="component" value="Unassembled WGS sequence"/>
</dbReference>
<dbReference type="EMBL" id="DXDX01000035">
    <property type="protein sequence ID" value="HIY20597.1"/>
    <property type="molecule type" value="Genomic_DNA"/>
</dbReference>
<evidence type="ECO:0000256" key="8">
    <source>
        <dbReference type="RuleBase" id="RU362042"/>
    </source>
</evidence>
<feature type="active site" evidence="7">
    <location>
        <position position="92"/>
    </location>
</feature>